<feature type="compositionally biased region" description="Polar residues" evidence="6">
    <location>
        <begin position="283"/>
        <end position="295"/>
    </location>
</feature>
<dbReference type="GO" id="GO:0060090">
    <property type="term" value="F:molecular adaptor activity"/>
    <property type="evidence" value="ECO:0007669"/>
    <property type="project" value="TreeGrafter"/>
</dbReference>
<organism evidence="9 10">
    <name type="scientific">Geodia barretti</name>
    <name type="common">Barrett's horny sponge</name>
    <dbReference type="NCBI Taxonomy" id="519541"/>
    <lineage>
        <taxon>Eukaryota</taxon>
        <taxon>Metazoa</taxon>
        <taxon>Porifera</taxon>
        <taxon>Demospongiae</taxon>
        <taxon>Heteroscleromorpha</taxon>
        <taxon>Tetractinellida</taxon>
        <taxon>Astrophorina</taxon>
        <taxon>Geodiidae</taxon>
        <taxon>Geodia</taxon>
    </lineage>
</organism>
<feature type="compositionally biased region" description="Polar residues" evidence="6">
    <location>
        <begin position="198"/>
        <end position="214"/>
    </location>
</feature>
<evidence type="ECO:0000256" key="2">
    <source>
        <dbReference type="ARBA" id="ARBA00022618"/>
    </source>
</evidence>
<dbReference type="GO" id="GO:0005680">
    <property type="term" value="C:anaphase-promoting complex"/>
    <property type="evidence" value="ECO:0007669"/>
    <property type="project" value="InterPro"/>
</dbReference>
<evidence type="ECO:0000313" key="10">
    <source>
        <dbReference type="Proteomes" id="UP001174909"/>
    </source>
</evidence>
<keyword evidence="10" id="KW-1185">Reference proteome</keyword>
<feature type="compositionally biased region" description="Acidic residues" evidence="6">
    <location>
        <begin position="654"/>
        <end position="672"/>
    </location>
</feature>
<name>A0AA35XFH6_GEOBA</name>
<gene>
    <name evidence="9" type="ORF">GBAR_LOCUS27728</name>
</gene>
<dbReference type="Pfam" id="PF20518">
    <property type="entry name" value="Apc1_MidN"/>
    <property type="match status" value="1"/>
</dbReference>
<dbReference type="InterPro" id="IPR011989">
    <property type="entry name" value="ARM-like"/>
</dbReference>
<dbReference type="GO" id="GO:0031145">
    <property type="term" value="P:anaphase-promoting complex-dependent catabolic process"/>
    <property type="evidence" value="ECO:0007669"/>
    <property type="project" value="TreeGrafter"/>
</dbReference>
<dbReference type="Proteomes" id="UP001174909">
    <property type="component" value="Unassembled WGS sequence"/>
</dbReference>
<reference evidence="9" key="1">
    <citation type="submission" date="2023-03" db="EMBL/GenBank/DDBJ databases">
        <authorList>
            <person name="Steffen K."/>
            <person name="Cardenas P."/>
        </authorList>
    </citation>
    <scope>NUCLEOTIDE SEQUENCE</scope>
</reference>
<keyword evidence="2" id="KW-0132">Cell division</keyword>
<dbReference type="GO" id="GO:0007091">
    <property type="term" value="P:metaphase/anaphase transition of mitotic cell cycle"/>
    <property type="evidence" value="ECO:0007669"/>
    <property type="project" value="TreeGrafter"/>
</dbReference>
<evidence type="ECO:0000256" key="1">
    <source>
        <dbReference type="ARBA" id="ARBA00010547"/>
    </source>
</evidence>
<dbReference type="InterPro" id="IPR024990">
    <property type="entry name" value="Apc1"/>
</dbReference>
<feature type="region of interest" description="Disordered" evidence="6">
    <location>
        <begin position="185"/>
        <end position="229"/>
    </location>
</feature>
<dbReference type="Pfam" id="PF21282">
    <property type="entry name" value="APC1_3rd"/>
    <property type="match status" value="1"/>
</dbReference>
<proteinExistence type="inferred from homology"/>
<evidence type="ECO:0000259" key="7">
    <source>
        <dbReference type="Pfam" id="PF20518"/>
    </source>
</evidence>
<feature type="domain" description="Anaphase-promoting complex subunit 1 beta-sandwich" evidence="8">
    <location>
        <begin position="1453"/>
        <end position="1530"/>
    </location>
</feature>
<keyword evidence="3" id="KW-0677">Repeat</keyword>
<evidence type="ECO:0000256" key="5">
    <source>
        <dbReference type="ARBA" id="ARBA00023306"/>
    </source>
</evidence>
<feature type="region of interest" description="Disordered" evidence="6">
    <location>
        <begin position="983"/>
        <end position="1002"/>
    </location>
</feature>
<feature type="region of interest" description="Disordered" evidence="6">
    <location>
        <begin position="1530"/>
        <end position="1577"/>
    </location>
</feature>
<dbReference type="GO" id="GO:0051301">
    <property type="term" value="P:cell division"/>
    <property type="evidence" value="ECO:0007669"/>
    <property type="project" value="UniProtKB-KW"/>
</dbReference>
<evidence type="ECO:0000256" key="6">
    <source>
        <dbReference type="SAM" id="MobiDB-lite"/>
    </source>
</evidence>
<dbReference type="PANTHER" id="PTHR12827">
    <property type="entry name" value="MEIOTIC CHECKPOINT REGULATOR TSG24 FAMILY MEMBER"/>
    <property type="match status" value="1"/>
</dbReference>
<evidence type="ECO:0000313" key="9">
    <source>
        <dbReference type="EMBL" id="CAI8050486.1"/>
    </source>
</evidence>
<dbReference type="InterPro" id="IPR046794">
    <property type="entry name" value="Apc1_MidN"/>
</dbReference>
<keyword evidence="5" id="KW-0131">Cell cycle</keyword>
<dbReference type="GO" id="GO:0070979">
    <property type="term" value="P:protein K11-linked ubiquitination"/>
    <property type="evidence" value="ECO:0007669"/>
    <property type="project" value="TreeGrafter"/>
</dbReference>
<feature type="compositionally biased region" description="Gly residues" evidence="6">
    <location>
        <begin position="254"/>
        <end position="267"/>
    </location>
</feature>
<dbReference type="EMBL" id="CASHTH010003871">
    <property type="protein sequence ID" value="CAI8050486.1"/>
    <property type="molecule type" value="Genomic_DNA"/>
</dbReference>
<feature type="domain" description="Anaphase-promoting complex subunit 1 middle" evidence="7">
    <location>
        <begin position="578"/>
        <end position="815"/>
    </location>
</feature>
<feature type="region of interest" description="Disordered" evidence="6">
    <location>
        <begin position="253"/>
        <end position="300"/>
    </location>
</feature>
<dbReference type="Gene3D" id="1.25.10.10">
    <property type="entry name" value="Leucine-rich Repeat Variant"/>
    <property type="match status" value="2"/>
</dbReference>
<dbReference type="InterPro" id="IPR048971">
    <property type="entry name" value="Apc1_3rd"/>
</dbReference>
<accession>A0AA35XFH6</accession>
<sequence>MPKLKTHMEEPFGSLMSEKLASPTIDMPMESPDAHVLQTCWVWFRLESSHQSVARERCLCRREKEFLTISTDSGAVHYVALPFVVEKMAPLSEGLLLERSTREETGSGLPTMFSLLSSTGDLSPIVTRQSFTHATSATTCSYVTDPHLHIVDSCPQDRDLVLLYHTSSQTHSIWRVRPTSAEDIPAHVANTPHPGRRSMNSSTAVTPRSTSAPSQYDLHPTTPSHRTDTPVQMILTGNKKLMRGLNKATPHMFSGGGGGGGRGGNRLGSGRSPFAPRLPTPLNLGNQKRSKSVSPMHQAGRLSPFSQTVHSNSWTTFFSEESAVALEPLLPQICIHKLAECVERIQGHALDFFTCGCLFPTGVTYYYFTTSIAELWVLSAECAEARTPALKLPASHAVPITDLNVVLVLSPRGELSVYSGVLKVCELGLEWLFANGDTDSGKVDLDQIEGERKLVSIRGGEGAQFSVQLSSGLVLTGGLPPIYPHTLVELSLRATTEVIPKDTAHLMLADYYSNCIQLSPSPFSIHHFLHWLLSLLQLPSLPPLEASQPFLLSQRNLTVLRLFEVKNECMPIPQPMPLPSSKRCLVQYARSVFKVLHLVYEELKVYSECKDSLPLLARFLHHVATCLGFPSYCDLYPADHPSLMPSSLGHTSEGGDEEEKMECEGEEEEGEGREDTHPPNLMSHLHIMLTMGAAGHVPFPLLSDVCKRTAQLVQLYALYSGGAGSIFSISSLFTSCSALAVSALTEWQQLLEKTSSPHQRVVLWIVAQGLTREDLASLPVGVALPLWDSIFHCRENPPPSDDLRLYELIGREDILKTLRTAAGDTTPLTIEAMEKDDGMKVDDEIIKLTFSKDLRVNEVKRLLNSSQPVKISLEQKPEVSDHEFIEQQELTLLTVCQRTMALPVGRGMFTLAVSKPLPTSPLSIPGVELTGRAPPKNSTVSLEHIEKPPNMVLWPQFHNGVAAGLRLSPNAMLDSTWILSNRPSPPLSTPASEDGSGPAHSRCSPQHAGLLLALGLSGHLSSLMDFELFDYLQDKHELTTVAVLLGITASRVGSMQRSIASILSIFLPPLLPFGSADMEISQTIQTAALTAMGLLYLGSGNRHLSEVMLREIAHVPGPELEFADDRESYSLSAGIALGMTTLGRGGDLPGMGDLRLVERLAVLILGGPKSQMLTGAAPNCPSHLILEPEVVNTHVTSPAATVALGLMYLKTNDSSVASRLDAPSTLYELDHIRPDFFILRMASRGLIMWSDVQPTQEWIDNHIPGIVQRHAFQSSDRMEGQSDPNIDYQTLSQAMVCISAGCCLAIGLRYAGTLDKQAHSVLMKNVRFLLTKMSSPASAEEVGKSCLEMCINVVVLSVAMVMSGSGDLEVLRIIRRLHARVTPPEVTYGGHMASHMALGFLFLGGCRYSLSRSNKAIACLYSAVFPLFPSSTTDTRYHLQALRHLYVLAAEPRVLVTRDVETGQATSVEVCVRGEREIKGRTPCIVPEWSSINEIEICSCDFWPIKLDLSGEENNMRQVLAKSGTVFVRRKTGERGGGGGEESLLVGPSSHSTSTPPAVSKESWSCLGKMRRKTTPC</sequence>
<evidence type="ECO:0000256" key="4">
    <source>
        <dbReference type="ARBA" id="ARBA00022776"/>
    </source>
</evidence>
<dbReference type="PANTHER" id="PTHR12827:SF3">
    <property type="entry name" value="ANAPHASE-PROMOTING COMPLEX SUBUNIT 1"/>
    <property type="match status" value="1"/>
</dbReference>
<feature type="region of interest" description="Disordered" evidence="6">
    <location>
        <begin position="644"/>
        <end position="678"/>
    </location>
</feature>
<evidence type="ECO:0000259" key="8">
    <source>
        <dbReference type="Pfam" id="PF21282"/>
    </source>
</evidence>
<protein>
    <submittedName>
        <fullName evidence="9">Anaphase-promoting complex subunit 1</fullName>
    </submittedName>
</protein>
<comment type="caution">
    <text evidence="9">The sequence shown here is derived from an EMBL/GenBank/DDBJ whole genome shotgun (WGS) entry which is preliminary data.</text>
</comment>
<evidence type="ECO:0000256" key="3">
    <source>
        <dbReference type="ARBA" id="ARBA00022737"/>
    </source>
</evidence>
<keyword evidence="4" id="KW-0498">Mitosis</keyword>
<comment type="similarity">
    <text evidence="1">Belongs to the APC1 family.</text>
</comment>